<sequence>MIYSRISSELSTFLSKVRRLIGKNTKFKIMGLSSTHLSFIVVAAALFSVIGSISCIPVDDDKHLDLSELVYKSSFVDKVGEELVSNQVRFAGTGLIVPERPEGDETVPLGSSRHLIRRYAKKYKSLAAEVHSLEDEIDEMEDDDDNFEEQFMTSDNSSRKDYSRHKRDVIYAETSNVARRRRKILSPESDGTFVINQVQRATPQYYDGMNALDINCKRVNNNEFVFSIEETENGREMQAHRLDELNLQQEFLFRVPAPDAVSVDVFKIKQEYFAFTTVDHEPHRVDSLDTISTGSTLYRIHLSNNTFDKTQTIHLPFAKSTEIWAGSGEQAQDLFLAIAPEKAIRETGLTYQVMIPCYRWQGGYFDYVSQIPASNPQSIQHFNMFSQGYIAVSNYQDDTGSTSIQSEIFKYQHKAARFTSFQKIQTFGAKDIKHFTFESLDGKRKEHFIAIANHCKKDENGLSHFRVQSYIMKFSESRFIPFTSFWTDGALQFLPVKQGNTFYLAMADLHGIRMFQYNGWNFVETYNMRHSVLQHSPLSLRMRELNNNGKMFFTVASRAVGVENGMYTVGFETRNDHRKLVTSVQTWCDSADRQFKSKDLSHMESQINTAPKLTDSKVVVNGVISFQKGIKVEDLKSRALGLRGRSLGGNEFKTLGVNERRFGGLQRRMDMLQERKKDVVWVNRNQEIEGNVLLRNAMYANPQFQVGSFNVSKFGTQKVSDRLNNLVFLNQHQSFKSISAREVQALDIESATLNGHSLADYALRNPTKTQVFKGANNFQEEVKVLKSVNVENKFAGLSFTDIRFLMAEGNQTFPDETMNLKGATVKRLYTNVLNGHNIFAYFKDALLLSGGEIRAEKHFKNMKVENAQVDSLNNENINSLYANAIYIDGRSPQTFIGATYFESMEIAEMNPTNQVINEQFDLARDFISIQNGQYKIQNLTLLKSTNIDDLMVISQLNKIKVDEGKLDILLSNSAEPQHIKSKALKSIHFQKNVEASELVDGVHLSSWSEVQDIQLSKNTILGLLNVKGTLTALNGIVVKDTFTQDTSDVSHVLKHSARTDAEKLPGSCTLKFESLQVEGNSDILGEVNGVQPGDWVINNPSQKIIRITGEKTFSNSLHLEQDVKANALYGSKQKNAENILSVLPTLLLDSVDQQFVHLTAFSGSLKSNHAFCPNAILNNIPWEDLVHTKGDHVIQVSSAFRQPLTSKGDVKVLGNLVVGSVNGIDIKRELEDTLRTGKQPVQTVTGEYHFKELGTQDAIVKGTFASTNVKTLLGNIVVKNSKEVTSLKEDSHLSFSKGSSIKLLDYIGTVNGIPDSEWGQKWLRTETDQTVTSKVEFFDAITASSIQTPTINGIDIREMSSEILRVDRDEEWSGSMEFLKGVKAEQGISMPNQANVNGVDLRSEVLLKSSPNIQTVTADKKFLGGMTINGDLWVDDIENFNIANYAKLVSTGESSLSENSLFVMGNLDVGNEPDVRTRVNDHLWNDIMKQYWFRDQNVVLSHPVQFSKMILAKGGTMGSSSTMNGIDLKNMNYASKSRDQVWSGDLKLKQVNKVKRIETESLVLENGGLFNGVDVHNFYDSVLRYSGPQNIHGSVKAGTIQTSRLDTEDGAQINSVSVPQDLMMINRQNIVQAKKHFTNLVTKTMVLSQDTVIDGVNLGQWEANAVKREGNNVLMGPVEFNSLKTLSNVAVDGLVDGIKFDNTTVFTLDQNQDIFGRITIKAQSEPTSLALKVPQGVNVQGNLNGIDVEKSLENMVFKNSHTELPIVIKGETTFDAPLTMHEVKTEGLFQGQNVSELTDIVSRTHEELSNENFKASEQYGRLLRITNKLLEVSAKRAIFLNYFVFTQVIRVPSAYVKVLQNLDYPAIAIGFKESEGIIQDKLWAYNAAVDYYQLQIGNRAQMNGNVRDVVELQQGKQHLFVFAVNSEGNNRPAQAALEMLNTVNANNFELNKSPDTLSKAFVLKTVDRGTPNMRSAISQIIYSREFKAIKSFSISQEDKGHSCILATLQPSNEIENSVKILCLDKSSGMLQNTQDIIMDSPSQITTLTTSNSTILAILTRSDESQPEGLLEIWANSGSSNILQFSKLHCLPVFNVVSLDSITAGDKRTFLAVASGALKRTNYQGSIYIYRRSDTFQKFNKIETLEVNHPLQVKLQWLRSDELILYVLSQSVTNNIQVFKYKGLSGWNLVHQFTSEDGKSIEVADFQSDGVYRSQLLVTSPTQTYIYAAEFIGINTMIEESVESETVGVDLSSSIIDVDNL</sequence>
<keyword evidence="2" id="KW-0677">Repeat</keyword>
<organism evidence="4 5">
    <name type="scientific">Orchesella dallaii</name>
    <dbReference type="NCBI Taxonomy" id="48710"/>
    <lineage>
        <taxon>Eukaryota</taxon>
        <taxon>Metazoa</taxon>
        <taxon>Ecdysozoa</taxon>
        <taxon>Arthropoda</taxon>
        <taxon>Hexapoda</taxon>
        <taxon>Collembola</taxon>
        <taxon>Entomobryomorpha</taxon>
        <taxon>Entomobryoidea</taxon>
        <taxon>Orchesellidae</taxon>
        <taxon>Orchesellinae</taxon>
        <taxon>Orchesella</taxon>
    </lineage>
</organism>
<feature type="coiled-coil region" evidence="3">
    <location>
        <begin position="116"/>
        <end position="150"/>
    </location>
</feature>
<gene>
    <name evidence="4" type="ORF">ODALV1_LOCUS25577</name>
</gene>
<accession>A0ABP1RSE1</accession>
<dbReference type="PANTHER" id="PTHR15261">
    <property type="entry name" value="THROMBOSPONDIN-TYPE LAMININ G DOMAIN AND EAR REPEAT-CONTAINING"/>
    <property type="match status" value="1"/>
</dbReference>
<evidence type="ECO:0000313" key="4">
    <source>
        <dbReference type="EMBL" id="CAL8134556.1"/>
    </source>
</evidence>
<evidence type="ECO:0000313" key="5">
    <source>
        <dbReference type="Proteomes" id="UP001642540"/>
    </source>
</evidence>
<keyword evidence="5" id="KW-1185">Reference proteome</keyword>
<proteinExistence type="predicted"/>
<protein>
    <submittedName>
        <fullName evidence="4">Uncharacterized protein</fullName>
    </submittedName>
</protein>
<dbReference type="PROSITE" id="PS50912">
    <property type="entry name" value="EAR"/>
    <property type="match status" value="1"/>
</dbReference>
<evidence type="ECO:0000256" key="2">
    <source>
        <dbReference type="ARBA" id="ARBA00022737"/>
    </source>
</evidence>
<dbReference type="Proteomes" id="UP001642540">
    <property type="component" value="Unassembled WGS sequence"/>
</dbReference>
<keyword evidence="1" id="KW-0732">Signal</keyword>
<reference evidence="4 5" key="1">
    <citation type="submission" date="2024-08" db="EMBL/GenBank/DDBJ databases">
        <authorList>
            <person name="Cucini C."/>
            <person name="Frati F."/>
        </authorList>
    </citation>
    <scope>NUCLEOTIDE SEQUENCE [LARGE SCALE GENOMIC DNA]</scope>
</reference>
<keyword evidence="3" id="KW-0175">Coiled coil</keyword>
<dbReference type="PANTHER" id="PTHR15261:SF4">
    <property type="entry name" value="THROMBOSPONDIN-TYPE LAMININ G DOMAIN AND EAR REPEAT-CONTAINING PROTEIN"/>
    <property type="match status" value="1"/>
</dbReference>
<dbReference type="EMBL" id="CAXLJM020000105">
    <property type="protein sequence ID" value="CAL8134556.1"/>
    <property type="molecule type" value="Genomic_DNA"/>
</dbReference>
<evidence type="ECO:0000256" key="1">
    <source>
        <dbReference type="ARBA" id="ARBA00022729"/>
    </source>
</evidence>
<evidence type="ECO:0000256" key="3">
    <source>
        <dbReference type="SAM" id="Coils"/>
    </source>
</evidence>
<dbReference type="InterPro" id="IPR009039">
    <property type="entry name" value="EAR"/>
</dbReference>
<name>A0ABP1RSE1_9HEXA</name>
<comment type="caution">
    <text evidence="4">The sequence shown here is derived from an EMBL/GenBank/DDBJ whole genome shotgun (WGS) entry which is preliminary data.</text>
</comment>